<dbReference type="EMBL" id="MTSL01000065">
    <property type="protein sequence ID" value="PJF19305.1"/>
    <property type="molecule type" value="Genomic_DNA"/>
</dbReference>
<comment type="caution">
    <text evidence="4">The sequence shown here is derived from an EMBL/GenBank/DDBJ whole genome shotgun (WGS) entry which is preliminary data.</text>
</comment>
<accession>A0A2H9TNH7</accession>
<feature type="domain" description="Saccharopine dehydrogenase-like C-terminal" evidence="3">
    <location>
        <begin position="191"/>
        <end position="465"/>
    </location>
</feature>
<dbReference type="OrthoDB" id="10059875at2759"/>
<dbReference type="AlphaFoldDB" id="A0A2H9TNH7"/>
<dbReference type="Gene3D" id="3.30.360.10">
    <property type="entry name" value="Dihydrodipicolinate Reductase, domain 2"/>
    <property type="match status" value="1"/>
</dbReference>
<dbReference type="Pfam" id="PF16653">
    <property type="entry name" value="Sacchrp_dh_C"/>
    <property type="match status" value="1"/>
</dbReference>
<evidence type="ECO:0000313" key="5">
    <source>
        <dbReference type="Proteomes" id="UP000240830"/>
    </source>
</evidence>
<evidence type="ECO:0000313" key="4">
    <source>
        <dbReference type="EMBL" id="PJF19305.1"/>
    </source>
</evidence>
<dbReference type="InterPro" id="IPR032095">
    <property type="entry name" value="Sacchrp_dh-like_C"/>
</dbReference>
<reference evidence="4 5" key="1">
    <citation type="submission" date="2016-10" db="EMBL/GenBank/DDBJ databases">
        <title>The genome of Paramicrosporidium saccamoebae is the missing link in understanding Cryptomycota and Microsporidia evolution.</title>
        <authorList>
            <person name="Quandt C.A."/>
            <person name="Beaudet D."/>
            <person name="Corsaro D."/>
            <person name="Michel R."/>
            <person name="Corradi N."/>
            <person name="James T."/>
        </authorList>
    </citation>
    <scope>NUCLEOTIDE SEQUENCE [LARGE SCALE GENOMIC DNA]</scope>
    <source>
        <strain evidence="4 5">KSL3</strain>
    </source>
</reference>
<dbReference type="InterPro" id="IPR051168">
    <property type="entry name" value="AASS"/>
</dbReference>
<protein>
    <recommendedName>
        <fullName evidence="3">Saccharopine dehydrogenase-like C-terminal domain-containing protein</fullName>
    </recommendedName>
</protein>
<proteinExistence type="predicted"/>
<evidence type="ECO:0000256" key="1">
    <source>
        <dbReference type="ARBA" id="ARBA00023002"/>
    </source>
</evidence>
<name>A0A2H9TNH7_9FUNG</name>
<dbReference type="STRING" id="1246581.A0A2H9TNH7"/>
<keyword evidence="1" id="KW-0560">Oxidoreductase</keyword>
<dbReference type="PANTHER" id="PTHR11133">
    <property type="entry name" value="SACCHAROPINE DEHYDROGENASE"/>
    <property type="match status" value="1"/>
</dbReference>
<keyword evidence="2" id="KW-0028">Amino-acid biosynthesis</keyword>
<dbReference type="PANTHER" id="PTHR11133:SF22">
    <property type="entry name" value="ALPHA-AMINOADIPIC SEMIALDEHYDE SYNTHASE, MITOCHONDRIAL"/>
    <property type="match status" value="1"/>
</dbReference>
<dbReference type="GO" id="GO:0005737">
    <property type="term" value="C:cytoplasm"/>
    <property type="evidence" value="ECO:0007669"/>
    <property type="project" value="TreeGrafter"/>
</dbReference>
<dbReference type="SUPFAM" id="SSF55347">
    <property type="entry name" value="Glyceraldehyde-3-phosphate dehydrogenase-like, C-terminal domain"/>
    <property type="match status" value="1"/>
</dbReference>
<keyword evidence="5" id="KW-1185">Reference proteome</keyword>
<dbReference type="GO" id="GO:0004753">
    <property type="term" value="F:saccharopine dehydrogenase activity"/>
    <property type="evidence" value="ECO:0007669"/>
    <property type="project" value="TreeGrafter"/>
</dbReference>
<dbReference type="GO" id="GO:0019878">
    <property type="term" value="P:lysine biosynthetic process via aminoadipic acid"/>
    <property type="evidence" value="ECO:0007669"/>
    <property type="project" value="TreeGrafter"/>
</dbReference>
<keyword evidence="2" id="KW-0457">Lysine biosynthesis</keyword>
<dbReference type="Gene3D" id="1.10.1870.10">
    <property type="entry name" value="Domain 3, Saccharopine reductase"/>
    <property type="match status" value="1"/>
</dbReference>
<organism evidence="4 5">
    <name type="scientific">Paramicrosporidium saccamoebae</name>
    <dbReference type="NCBI Taxonomy" id="1246581"/>
    <lineage>
        <taxon>Eukaryota</taxon>
        <taxon>Fungi</taxon>
        <taxon>Fungi incertae sedis</taxon>
        <taxon>Cryptomycota</taxon>
        <taxon>Cryptomycota incertae sedis</taxon>
        <taxon>Paramicrosporidium</taxon>
    </lineage>
</organism>
<sequence length="473" mass="52666">MMPGAQEIAQNLPHKFIEPSEVASLSKSFDLEAKDYCVHKEGKLFSLQEYTTSPEQFYSVFHDNYAPYATAIGSIEVTQRATTIDDPFFYYGDGPKKLQIMSVDNLPAELPRDATEYFGSKLMPVLEMFVKEGPKAPVIENATIASQGALQQRHQWLAAHLAANDKKRVVVLGSGFVAGPVVKHLGSRGDIELVVSFTSWCGGLPAPECADNPIGYKFSWSPRGVLLAALNSARYRQDGKEISIPGDQLLASVKLNPFHSRFNLEGIPNRDSLKYEQLYDLVGIPTMLRGTLRYKGFCDTMRQLRQMGLFSLDSIDTQLATCKSWQEVYSRLNTQQLDGKALEAIEWLGLNSAEPFVAKTTMLDSFCDLLQQKLKYEPGERDMVVMQHEFVIKKRDGTMEKRSSSLIEYGEIGGFSAMARTVGYPAAVAAEMILDDALRHTGVLAPLMPTIYNPMLQRLESVAGIRFNETSSK</sequence>
<dbReference type="Proteomes" id="UP000240830">
    <property type="component" value="Unassembled WGS sequence"/>
</dbReference>
<evidence type="ECO:0000259" key="3">
    <source>
        <dbReference type="Pfam" id="PF16653"/>
    </source>
</evidence>
<dbReference type="Gene3D" id="3.40.50.720">
    <property type="entry name" value="NAD(P)-binding Rossmann-like Domain"/>
    <property type="match status" value="2"/>
</dbReference>
<evidence type="ECO:0000256" key="2">
    <source>
        <dbReference type="ARBA" id="ARBA00023154"/>
    </source>
</evidence>
<gene>
    <name evidence="4" type="ORF">PSACC_00800</name>
</gene>